<dbReference type="CDD" id="cd00075">
    <property type="entry name" value="HATPase"/>
    <property type="match status" value="1"/>
</dbReference>
<keyword evidence="9" id="KW-0902">Two-component regulatory system</keyword>
<evidence type="ECO:0000259" key="13">
    <source>
        <dbReference type="PROSITE" id="PS50885"/>
    </source>
</evidence>
<dbReference type="FunFam" id="1.10.287.130:FF:000001">
    <property type="entry name" value="Two-component sensor histidine kinase"/>
    <property type="match status" value="1"/>
</dbReference>
<organism evidence="14 15">
    <name type="scientific">Actinomadura rayongensis</name>
    <dbReference type="NCBI Taxonomy" id="1429076"/>
    <lineage>
        <taxon>Bacteria</taxon>
        <taxon>Bacillati</taxon>
        <taxon>Actinomycetota</taxon>
        <taxon>Actinomycetes</taxon>
        <taxon>Streptosporangiales</taxon>
        <taxon>Thermomonosporaceae</taxon>
        <taxon>Actinomadura</taxon>
    </lineage>
</organism>
<evidence type="ECO:0000256" key="10">
    <source>
        <dbReference type="ARBA" id="ARBA00023136"/>
    </source>
</evidence>
<keyword evidence="10 11" id="KW-0472">Membrane</keyword>
<dbReference type="AlphaFoldDB" id="A0A6I4W588"/>
<evidence type="ECO:0000256" key="2">
    <source>
        <dbReference type="ARBA" id="ARBA00004236"/>
    </source>
</evidence>
<dbReference type="PANTHER" id="PTHR45436:SF5">
    <property type="entry name" value="SENSOR HISTIDINE KINASE TRCS"/>
    <property type="match status" value="1"/>
</dbReference>
<accession>A0A6I4W588</accession>
<evidence type="ECO:0000313" key="14">
    <source>
        <dbReference type="EMBL" id="MXQ65879.1"/>
    </source>
</evidence>
<dbReference type="SUPFAM" id="SSF55874">
    <property type="entry name" value="ATPase domain of HSP90 chaperone/DNA topoisomerase II/histidine kinase"/>
    <property type="match status" value="1"/>
</dbReference>
<dbReference type="CDD" id="cd00082">
    <property type="entry name" value="HisKA"/>
    <property type="match status" value="1"/>
</dbReference>
<dbReference type="PRINTS" id="PR00344">
    <property type="entry name" value="BCTRLSENSOR"/>
</dbReference>
<dbReference type="EC" id="2.7.13.3" evidence="3"/>
<dbReference type="SMART" id="SM00304">
    <property type="entry name" value="HAMP"/>
    <property type="match status" value="1"/>
</dbReference>
<evidence type="ECO:0000256" key="5">
    <source>
        <dbReference type="ARBA" id="ARBA00022679"/>
    </source>
</evidence>
<dbReference type="InterPro" id="IPR003594">
    <property type="entry name" value="HATPase_dom"/>
</dbReference>
<dbReference type="Proteomes" id="UP000431901">
    <property type="component" value="Unassembled WGS sequence"/>
</dbReference>
<dbReference type="Pfam" id="PF00672">
    <property type="entry name" value="HAMP"/>
    <property type="match status" value="1"/>
</dbReference>
<dbReference type="PROSITE" id="PS50109">
    <property type="entry name" value="HIS_KIN"/>
    <property type="match status" value="1"/>
</dbReference>
<comment type="caution">
    <text evidence="14">The sequence shown here is derived from an EMBL/GenBank/DDBJ whole genome shotgun (WGS) entry which is preliminary data.</text>
</comment>
<dbReference type="GO" id="GO:0005886">
    <property type="term" value="C:plasma membrane"/>
    <property type="evidence" value="ECO:0007669"/>
    <property type="project" value="UniProtKB-SubCell"/>
</dbReference>
<evidence type="ECO:0000256" key="1">
    <source>
        <dbReference type="ARBA" id="ARBA00000085"/>
    </source>
</evidence>
<keyword evidence="8 11" id="KW-1133">Transmembrane helix</keyword>
<evidence type="ECO:0000256" key="6">
    <source>
        <dbReference type="ARBA" id="ARBA00022692"/>
    </source>
</evidence>
<name>A0A6I4W588_9ACTN</name>
<gene>
    <name evidence="14" type="ORF">GQ466_17805</name>
</gene>
<keyword evidence="7" id="KW-0418">Kinase</keyword>
<dbReference type="Gene3D" id="3.30.565.10">
    <property type="entry name" value="Histidine kinase-like ATPase, C-terminal domain"/>
    <property type="match status" value="1"/>
</dbReference>
<dbReference type="InterPro" id="IPR005467">
    <property type="entry name" value="His_kinase_dom"/>
</dbReference>
<proteinExistence type="predicted"/>
<evidence type="ECO:0000256" key="3">
    <source>
        <dbReference type="ARBA" id="ARBA00012438"/>
    </source>
</evidence>
<dbReference type="SMART" id="SM00387">
    <property type="entry name" value="HATPase_c"/>
    <property type="match status" value="1"/>
</dbReference>
<dbReference type="OrthoDB" id="9786919at2"/>
<comment type="subcellular location">
    <subcellularLocation>
        <location evidence="2">Cell membrane</location>
    </subcellularLocation>
</comment>
<dbReference type="InterPro" id="IPR036097">
    <property type="entry name" value="HisK_dim/P_sf"/>
</dbReference>
<feature type="domain" description="Histidine kinase" evidence="12">
    <location>
        <begin position="248"/>
        <end position="462"/>
    </location>
</feature>
<dbReference type="SMART" id="SM00388">
    <property type="entry name" value="HisKA"/>
    <property type="match status" value="1"/>
</dbReference>
<dbReference type="InterPro" id="IPR003661">
    <property type="entry name" value="HisK_dim/P_dom"/>
</dbReference>
<dbReference type="SUPFAM" id="SSF47384">
    <property type="entry name" value="Homodimeric domain of signal transducing histidine kinase"/>
    <property type="match status" value="1"/>
</dbReference>
<dbReference type="PROSITE" id="PS50885">
    <property type="entry name" value="HAMP"/>
    <property type="match status" value="1"/>
</dbReference>
<evidence type="ECO:0000256" key="7">
    <source>
        <dbReference type="ARBA" id="ARBA00022777"/>
    </source>
</evidence>
<feature type="transmembrane region" description="Helical" evidence="11">
    <location>
        <begin position="21"/>
        <end position="42"/>
    </location>
</feature>
<dbReference type="Pfam" id="PF00512">
    <property type="entry name" value="HisKA"/>
    <property type="match status" value="1"/>
</dbReference>
<evidence type="ECO:0000256" key="4">
    <source>
        <dbReference type="ARBA" id="ARBA00022553"/>
    </source>
</evidence>
<dbReference type="InterPro" id="IPR004358">
    <property type="entry name" value="Sig_transdc_His_kin-like_C"/>
</dbReference>
<feature type="domain" description="HAMP" evidence="13">
    <location>
        <begin position="187"/>
        <end position="240"/>
    </location>
</feature>
<dbReference type="PANTHER" id="PTHR45436">
    <property type="entry name" value="SENSOR HISTIDINE KINASE YKOH"/>
    <property type="match status" value="1"/>
</dbReference>
<dbReference type="EMBL" id="WUTW01000003">
    <property type="protein sequence ID" value="MXQ65879.1"/>
    <property type="molecule type" value="Genomic_DNA"/>
</dbReference>
<dbReference type="GO" id="GO:0000155">
    <property type="term" value="F:phosphorelay sensor kinase activity"/>
    <property type="evidence" value="ECO:0007669"/>
    <property type="project" value="InterPro"/>
</dbReference>
<dbReference type="Pfam" id="PF02518">
    <property type="entry name" value="HATPase_c"/>
    <property type="match status" value="1"/>
</dbReference>
<dbReference type="RefSeq" id="WP_161104092.1">
    <property type="nucleotide sequence ID" value="NZ_JBHLYI010000004.1"/>
</dbReference>
<evidence type="ECO:0000256" key="8">
    <source>
        <dbReference type="ARBA" id="ARBA00022989"/>
    </source>
</evidence>
<dbReference type="InterPro" id="IPR003660">
    <property type="entry name" value="HAMP_dom"/>
</dbReference>
<protein>
    <recommendedName>
        <fullName evidence="3">histidine kinase</fullName>
        <ecNumber evidence="3">2.7.13.3</ecNumber>
    </recommendedName>
</protein>
<keyword evidence="15" id="KW-1185">Reference proteome</keyword>
<comment type="catalytic activity">
    <reaction evidence="1">
        <text>ATP + protein L-histidine = ADP + protein N-phospho-L-histidine.</text>
        <dbReference type="EC" id="2.7.13.3"/>
    </reaction>
</comment>
<dbReference type="InterPro" id="IPR036890">
    <property type="entry name" value="HATPase_C_sf"/>
</dbReference>
<keyword evidence="4" id="KW-0597">Phosphoprotein</keyword>
<sequence>MPERGRWRRPSRWSLGPRVTAVATGLFLLFGVIGALLFFFVLKQVVFSSLRRQGEHAVRDVIAEARAPGTPVLGSRQLGFSLLQIVDERGRVVAASAPAAGRPALTTARPDTPGGRVHKLVRIPGYDHRVYVVGAWTRDAAGRPQLVYAGLPVPVLDLVGEVIAIEIPLSVPVMAVFNGWMVWYAVHRAVRPVGRMQRELAEITGGREERLVTVPDTEDEVAELATSINVTLHRLHRVLERQRGFVADISHELRNPLTGLQAQLELALESPEDEDWPGVARAALADADRLQQLVSDLLIMAKLDAGVPLDREDLELGAFAREEAERRRRRVPVEVDARDDVHVHGSRHALARILNNLLDNAARHAAERIQVRVRAEGGDAVLTVRDDGAGIAPEDRERVFQRFQRLAESRRRDKTGSGLGLPISREIAAAHGGTLVVTGDGLPSASGEGRGASLELRIPLADTRRAD</sequence>
<reference evidence="14 15" key="1">
    <citation type="submission" date="2019-12" db="EMBL/GenBank/DDBJ databases">
        <title>Nocardia macrotermitis sp. nov. and Nocardia aurantia sp. nov., isolated from the gut of the fungus growing-termite Macrotermes natalensis.</title>
        <authorList>
            <person name="Christine B."/>
            <person name="Rene B."/>
        </authorList>
    </citation>
    <scope>NUCLEOTIDE SEQUENCE [LARGE SCALE GENOMIC DNA]</scope>
    <source>
        <strain evidence="14 15">DSM 102126</strain>
    </source>
</reference>
<dbReference type="InterPro" id="IPR050428">
    <property type="entry name" value="TCS_sensor_his_kinase"/>
</dbReference>
<evidence type="ECO:0000313" key="15">
    <source>
        <dbReference type="Proteomes" id="UP000431901"/>
    </source>
</evidence>
<keyword evidence="5" id="KW-0808">Transferase</keyword>
<keyword evidence="6 11" id="KW-0812">Transmembrane</keyword>
<evidence type="ECO:0000259" key="12">
    <source>
        <dbReference type="PROSITE" id="PS50109"/>
    </source>
</evidence>
<evidence type="ECO:0000256" key="11">
    <source>
        <dbReference type="SAM" id="Phobius"/>
    </source>
</evidence>
<evidence type="ECO:0000256" key="9">
    <source>
        <dbReference type="ARBA" id="ARBA00023012"/>
    </source>
</evidence>
<dbReference type="CDD" id="cd06225">
    <property type="entry name" value="HAMP"/>
    <property type="match status" value="1"/>
</dbReference>
<dbReference type="Gene3D" id="1.10.287.130">
    <property type="match status" value="1"/>
</dbReference>